<dbReference type="Proteomes" id="UP000594638">
    <property type="component" value="Unassembled WGS sequence"/>
</dbReference>
<proteinExistence type="predicted"/>
<feature type="region of interest" description="Disordered" evidence="1">
    <location>
        <begin position="105"/>
        <end position="127"/>
    </location>
</feature>
<comment type="caution">
    <text evidence="2">The sequence shown here is derived from an EMBL/GenBank/DDBJ whole genome shotgun (WGS) entry which is preliminary data.</text>
</comment>
<organism evidence="2 3">
    <name type="scientific">Olea europaea subsp. europaea</name>
    <dbReference type="NCBI Taxonomy" id="158383"/>
    <lineage>
        <taxon>Eukaryota</taxon>
        <taxon>Viridiplantae</taxon>
        <taxon>Streptophyta</taxon>
        <taxon>Embryophyta</taxon>
        <taxon>Tracheophyta</taxon>
        <taxon>Spermatophyta</taxon>
        <taxon>Magnoliopsida</taxon>
        <taxon>eudicotyledons</taxon>
        <taxon>Gunneridae</taxon>
        <taxon>Pentapetalae</taxon>
        <taxon>asterids</taxon>
        <taxon>lamiids</taxon>
        <taxon>Lamiales</taxon>
        <taxon>Oleaceae</taxon>
        <taxon>Oleeae</taxon>
        <taxon>Olea</taxon>
    </lineage>
</organism>
<evidence type="ECO:0000256" key="1">
    <source>
        <dbReference type="SAM" id="MobiDB-lite"/>
    </source>
</evidence>
<reference evidence="2 3" key="1">
    <citation type="submission" date="2019-12" db="EMBL/GenBank/DDBJ databases">
        <authorList>
            <person name="Alioto T."/>
            <person name="Alioto T."/>
            <person name="Gomez Garrido J."/>
        </authorList>
    </citation>
    <scope>NUCLEOTIDE SEQUENCE [LARGE SCALE GENOMIC DNA]</scope>
</reference>
<dbReference type="AlphaFoldDB" id="A0A8S0RB37"/>
<feature type="compositionally biased region" description="Basic and acidic residues" evidence="1">
    <location>
        <begin position="105"/>
        <end position="117"/>
    </location>
</feature>
<sequence>MGAKKRQPAARLSPDGHGDASRGRGRTNKGLRRLDVCLFVRPFVFSGPSRSSVSFDLARLGLVQLGCGNGREFLQEPAGRLRSRDSCGCVTARFCGMNSSQEPRWQEWEREPIRREPPGQGRISQIDWPPANLSCRSMS</sequence>
<dbReference type="EMBL" id="CACTIH010002465">
    <property type="protein sequence ID" value="CAA2976543.1"/>
    <property type="molecule type" value="Genomic_DNA"/>
</dbReference>
<keyword evidence="3" id="KW-1185">Reference proteome</keyword>
<feature type="region of interest" description="Disordered" evidence="1">
    <location>
        <begin position="1"/>
        <end position="27"/>
    </location>
</feature>
<gene>
    <name evidence="2" type="ORF">OLEA9_A061264</name>
</gene>
<protein>
    <submittedName>
        <fullName evidence="2">Uncharacterized protein</fullName>
    </submittedName>
</protein>
<evidence type="ECO:0000313" key="3">
    <source>
        <dbReference type="Proteomes" id="UP000594638"/>
    </source>
</evidence>
<name>A0A8S0RB37_OLEEU</name>
<evidence type="ECO:0000313" key="2">
    <source>
        <dbReference type="EMBL" id="CAA2976543.1"/>
    </source>
</evidence>
<dbReference type="Gramene" id="OE9A061264T1">
    <property type="protein sequence ID" value="OE9A061264C1"/>
    <property type="gene ID" value="OE9A061264"/>
</dbReference>
<accession>A0A8S0RB37</accession>